<accession>A0ABQ0MIU4</accession>
<sequence>MGFAAVIVAGQMVPAALLVFGALKALLGKPEAAKMKA</sequence>
<name>A0ABQ0MIU4_9BACT</name>
<reference evidence="2 3" key="1">
    <citation type="submission" date="2017-04" db="EMBL/GenBank/DDBJ databases">
        <authorList>
            <consortium name="Geobacter pelophilus Genome Sequencing"/>
            <person name="Aoyagi T."/>
            <person name="Koike H."/>
            <person name="Hori T."/>
        </authorList>
    </citation>
    <scope>NUCLEOTIDE SEQUENCE [LARGE SCALE GENOMIC DNA]</scope>
    <source>
        <strain evidence="2 3">Drf2</strain>
    </source>
</reference>
<protein>
    <submittedName>
        <fullName evidence="2">Uncharacterized protein</fullName>
    </submittedName>
</protein>
<organism evidence="2 3">
    <name type="scientific">Geoanaerobacter pelophilus</name>
    <dbReference type="NCBI Taxonomy" id="60036"/>
    <lineage>
        <taxon>Bacteria</taxon>
        <taxon>Pseudomonadati</taxon>
        <taxon>Thermodesulfobacteriota</taxon>
        <taxon>Desulfuromonadia</taxon>
        <taxon>Geobacterales</taxon>
        <taxon>Geobacteraceae</taxon>
        <taxon>Geoanaerobacter</taxon>
    </lineage>
</organism>
<dbReference type="Proteomes" id="UP000194153">
    <property type="component" value="Unassembled WGS sequence"/>
</dbReference>
<proteinExistence type="predicted"/>
<feature type="transmembrane region" description="Helical" evidence="1">
    <location>
        <begin position="6"/>
        <end position="27"/>
    </location>
</feature>
<evidence type="ECO:0000313" key="3">
    <source>
        <dbReference type="Proteomes" id="UP000194153"/>
    </source>
</evidence>
<keyword evidence="1" id="KW-0812">Transmembrane</keyword>
<gene>
    <name evidence="2" type="ORF">GPEL0_01r2593</name>
</gene>
<keyword evidence="3" id="KW-1185">Reference proteome</keyword>
<evidence type="ECO:0000256" key="1">
    <source>
        <dbReference type="SAM" id="Phobius"/>
    </source>
</evidence>
<evidence type="ECO:0000313" key="2">
    <source>
        <dbReference type="EMBL" id="GAW66992.1"/>
    </source>
</evidence>
<dbReference type="EMBL" id="BDQG01000001">
    <property type="protein sequence ID" value="GAW66992.1"/>
    <property type="molecule type" value="Genomic_DNA"/>
</dbReference>
<keyword evidence="1" id="KW-1133">Transmembrane helix</keyword>
<reference evidence="3" key="2">
    <citation type="submission" date="2017-05" db="EMBL/GenBank/DDBJ databases">
        <title>Draft genome sequence of Geobacter pelophilus, a iron(III)-reducing bacteria.</title>
        <authorList>
            <person name="Aoyagi T."/>
            <person name="Koike H."/>
            <person name="Morita T."/>
            <person name="Sato Y."/>
            <person name="Habe H."/>
            <person name="Hori T."/>
        </authorList>
    </citation>
    <scope>NUCLEOTIDE SEQUENCE [LARGE SCALE GENOMIC DNA]</scope>
    <source>
        <strain evidence="3">Drf2</strain>
    </source>
</reference>
<keyword evidence="1" id="KW-0472">Membrane</keyword>
<comment type="caution">
    <text evidence="2">The sequence shown here is derived from an EMBL/GenBank/DDBJ whole genome shotgun (WGS) entry which is preliminary data.</text>
</comment>